<protein>
    <submittedName>
        <fullName evidence="1">Ubiquitin-conjugating enzyme</fullName>
    </submittedName>
</protein>
<comment type="caution">
    <text evidence="1">The sequence shown here is derived from an EMBL/GenBank/DDBJ whole genome shotgun (WGS) entry which is preliminary data.</text>
</comment>
<proteinExistence type="predicted"/>
<organism evidence="1 2">
    <name type="scientific">Melia azedarach</name>
    <name type="common">Chinaberry tree</name>
    <dbReference type="NCBI Taxonomy" id="155640"/>
    <lineage>
        <taxon>Eukaryota</taxon>
        <taxon>Viridiplantae</taxon>
        <taxon>Streptophyta</taxon>
        <taxon>Embryophyta</taxon>
        <taxon>Tracheophyta</taxon>
        <taxon>Spermatophyta</taxon>
        <taxon>Magnoliopsida</taxon>
        <taxon>eudicotyledons</taxon>
        <taxon>Gunneridae</taxon>
        <taxon>Pentapetalae</taxon>
        <taxon>rosids</taxon>
        <taxon>malvids</taxon>
        <taxon>Sapindales</taxon>
        <taxon>Meliaceae</taxon>
        <taxon>Melia</taxon>
    </lineage>
</organism>
<keyword evidence="2" id="KW-1185">Reference proteome</keyword>
<gene>
    <name evidence="1" type="ORF">OWV82_005573</name>
</gene>
<evidence type="ECO:0000313" key="2">
    <source>
        <dbReference type="Proteomes" id="UP001164539"/>
    </source>
</evidence>
<reference evidence="1 2" key="1">
    <citation type="journal article" date="2023" name="Science">
        <title>Complex scaffold remodeling in plant triterpene biosynthesis.</title>
        <authorList>
            <person name="De La Pena R."/>
            <person name="Hodgson H."/>
            <person name="Liu J.C."/>
            <person name="Stephenson M.J."/>
            <person name="Martin A.C."/>
            <person name="Owen C."/>
            <person name="Harkess A."/>
            <person name="Leebens-Mack J."/>
            <person name="Jimenez L.E."/>
            <person name="Osbourn A."/>
            <person name="Sattely E.S."/>
        </authorList>
    </citation>
    <scope>NUCLEOTIDE SEQUENCE [LARGE SCALE GENOMIC DNA]</scope>
    <source>
        <strain evidence="2">cv. JPN11</strain>
        <tissue evidence="1">Leaf</tissue>
    </source>
</reference>
<evidence type="ECO:0000313" key="1">
    <source>
        <dbReference type="EMBL" id="KAJ4721999.1"/>
    </source>
</evidence>
<dbReference type="Proteomes" id="UP001164539">
    <property type="component" value="Chromosome 3"/>
</dbReference>
<name>A0ACC1YFR1_MELAZ</name>
<dbReference type="EMBL" id="CM051396">
    <property type="protein sequence ID" value="KAJ4721999.1"/>
    <property type="molecule type" value="Genomic_DNA"/>
</dbReference>
<accession>A0ACC1YFR1</accession>
<sequence length="351" mass="39642">MTLPNGEIEENFSFHRFDVISDDSDHHFVSSNLPKKNGRHPFANASGGSPKKIMQEWKILEKHLPESIFVRAYENRIDLLRAVIVGATGTPYHDGLFFFDLAFPADYPARPPMVYYRSFGLRLNPNLYANGRVCLSLLNTWTGKKSEKWNPNESTVLQVLISIQALVLNEKPYFNEPGHSMWPGRTIWEKKSTAYNEDVFVLSCKSMIFSLRKPPKNFEAFVSRHFRDRAHVILSACKNYMSGGVRVGYYRNDEPSFCSSSSDSIVDASEKFKGLILQLYPELVTAFAKTGASLGTLGEQLKVERRTTSFKGEELNKKKEKKTTSGIALAHKVFGKMKAALGLKKDGVKAR</sequence>